<protein>
    <recommendedName>
        <fullName evidence="3">NADH dehydrogenase [ubiquinone] 1 alpha subcomplex assembly factor 3</fullName>
    </recommendedName>
</protein>
<dbReference type="PANTHER" id="PTHR21192:SF2">
    <property type="entry name" value="NADH DEHYDROGENASE [UBIQUINONE] 1 ALPHA SUBCOMPLEX ASSEMBLY FACTOR 3"/>
    <property type="match status" value="1"/>
</dbReference>
<dbReference type="Proteomes" id="UP000823405">
    <property type="component" value="Unassembled WGS sequence"/>
</dbReference>
<accession>A0A9P6RML4</accession>
<name>A0A9P6RML4_9FUNG</name>
<dbReference type="SUPFAM" id="SSF64076">
    <property type="entry name" value="MTH938-like"/>
    <property type="match status" value="1"/>
</dbReference>
<organism evidence="1 2">
    <name type="scientific">Linnemannia gamsii</name>
    <dbReference type="NCBI Taxonomy" id="64522"/>
    <lineage>
        <taxon>Eukaryota</taxon>
        <taxon>Fungi</taxon>
        <taxon>Fungi incertae sedis</taxon>
        <taxon>Mucoromycota</taxon>
        <taxon>Mortierellomycotina</taxon>
        <taxon>Mortierellomycetes</taxon>
        <taxon>Mortierellales</taxon>
        <taxon>Mortierellaceae</taxon>
        <taxon>Linnemannia</taxon>
    </lineage>
</organism>
<dbReference type="AlphaFoldDB" id="A0A9P6RML4"/>
<dbReference type="OrthoDB" id="20681at2759"/>
<keyword evidence="2" id="KW-1185">Reference proteome</keyword>
<dbReference type="Pfam" id="PF04430">
    <property type="entry name" value="DUF498"/>
    <property type="match status" value="1"/>
</dbReference>
<proteinExistence type="predicted"/>
<feature type="non-terminal residue" evidence="1">
    <location>
        <position position="297"/>
    </location>
</feature>
<dbReference type="GO" id="GO:0032981">
    <property type="term" value="P:mitochondrial respiratory chain complex I assembly"/>
    <property type="evidence" value="ECO:0007669"/>
    <property type="project" value="TreeGrafter"/>
</dbReference>
<dbReference type="Gene3D" id="3.40.1230.10">
    <property type="entry name" value="MTH938-like"/>
    <property type="match status" value="1"/>
</dbReference>
<gene>
    <name evidence="1" type="ORF">BGZ97_012631</name>
</gene>
<reference evidence="1" key="1">
    <citation type="journal article" date="2020" name="Fungal Divers.">
        <title>Resolving the Mortierellaceae phylogeny through synthesis of multi-gene phylogenetics and phylogenomics.</title>
        <authorList>
            <person name="Vandepol N."/>
            <person name="Liber J."/>
            <person name="Desiro A."/>
            <person name="Na H."/>
            <person name="Kennedy M."/>
            <person name="Barry K."/>
            <person name="Grigoriev I.V."/>
            <person name="Miller A.N."/>
            <person name="O'Donnell K."/>
            <person name="Stajich J.E."/>
            <person name="Bonito G."/>
        </authorList>
    </citation>
    <scope>NUCLEOTIDE SEQUENCE</scope>
    <source>
        <strain evidence="1">NVP60</strain>
    </source>
</reference>
<dbReference type="InterPro" id="IPR007523">
    <property type="entry name" value="NDUFAF3/AAMDC"/>
</dbReference>
<evidence type="ECO:0000313" key="1">
    <source>
        <dbReference type="EMBL" id="KAG0320890.1"/>
    </source>
</evidence>
<dbReference type="InterPro" id="IPR036748">
    <property type="entry name" value="MTH938-like_sf"/>
</dbReference>
<evidence type="ECO:0008006" key="3">
    <source>
        <dbReference type="Google" id="ProtNLM"/>
    </source>
</evidence>
<dbReference type="EMBL" id="JAAAIN010000085">
    <property type="protein sequence ID" value="KAG0320890.1"/>
    <property type="molecule type" value="Genomic_DNA"/>
</dbReference>
<comment type="caution">
    <text evidence="1">The sequence shown here is derived from an EMBL/GenBank/DDBJ whole genome shotgun (WGS) entry which is preliminary data.</text>
</comment>
<evidence type="ECO:0000313" key="2">
    <source>
        <dbReference type="Proteomes" id="UP000823405"/>
    </source>
</evidence>
<dbReference type="GO" id="GO:0005743">
    <property type="term" value="C:mitochondrial inner membrane"/>
    <property type="evidence" value="ECO:0007669"/>
    <property type="project" value="TreeGrafter"/>
</dbReference>
<dbReference type="PANTHER" id="PTHR21192">
    <property type="entry name" value="NUCLEAR PROTEIN E3-3"/>
    <property type="match status" value="1"/>
</dbReference>
<sequence>MLRTTLRTTTKALARLSTAPNTAAAVSTPAAYTRLFSTNIILRSLDSNNNDNNANKDHQGEAGIGAAALRQKNVPTPGANEDADSAISGFMNMFNDRESRTVSITTCTKHGFVTTEAITLQGPVLCIGGQVFLWNIFKEGGAVDKVLKKNAASATSSASTSSSTPATPARSIFETMDEDTAKEIFKVFELMNPRPEILIVGTGKAFAPLSPAVRAVVRSLGLQVDMMSTANAAATYNMLAEEGREVAAALYLSPSWASATSTAMAAAAASTAIVVPSASVAIAATAAASTVAATARS</sequence>